<accession>X1FGQ5</accession>
<feature type="non-terminal residue" evidence="2">
    <location>
        <position position="58"/>
    </location>
</feature>
<gene>
    <name evidence="2" type="ORF">S03H2_21663</name>
</gene>
<name>X1FGQ5_9ZZZZ</name>
<protein>
    <recommendedName>
        <fullName evidence="1">Microcystin LR degradation protein MlrC N-terminal domain-containing protein</fullName>
    </recommendedName>
</protein>
<proteinExistence type="predicted"/>
<feature type="domain" description="Microcystin LR degradation protein MlrC N-terminal" evidence="1">
    <location>
        <begin position="2"/>
        <end position="48"/>
    </location>
</feature>
<sequence length="58" mass="6736">MKIAVGAFVHESNTFTPLITTEGDFQVFRGQEIYENLDFYGPVKGIISTFFKYKNYYV</sequence>
<comment type="caution">
    <text evidence="2">The sequence shown here is derived from an EMBL/GenBank/DDBJ whole genome shotgun (WGS) entry which is preliminary data.</text>
</comment>
<evidence type="ECO:0000313" key="2">
    <source>
        <dbReference type="EMBL" id="GAH31715.1"/>
    </source>
</evidence>
<dbReference type="EMBL" id="BARU01011561">
    <property type="protein sequence ID" value="GAH31715.1"/>
    <property type="molecule type" value="Genomic_DNA"/>
</dbReference>
<organism evidence="2">
    <name type="scientific">marine sediment metagenome</name>
    <dbReference type="NCBI Taxonomy" id="412755"/>
    <lineage>
        <taxon>unclassified sequences</taxon>
        <taxon>metagenomes</taxon>
        <taxon>ecological metagenomes</taxon>
    </lineage>
</organism>
<reference evidence="2" key="1">
    <citation type="journal article" date="2014" name="Front. Microbiol.">
        <title>High frequency of phylogenetically diverse reductive dehalogenase-homologous genes in deep subseafloor sedimentary metagenomes.</title>
        <authorList>
            <person name="Kawai M."/>
            <person name="Futagami T."/>
            <person name="Toyoda A."/>
            <person name="Takaki Y."/>
            <person name="Nishi S."/>
            <person name="Hori S."/>
            <person name="Arai W."/>
            <person name="Tsubouchi T."/>
            <person name="Morono Y."/>
            <person name="Uchiyama I."/>
            <person name="Ito T."/>
            <person name="Fujiyama A."/>
            <person name="Inagaki F."/>
            <person name="Takami H."/>
        </authorList>
    </citation>
    <scope>NUCLEOTIDE SEQUENCE</scope>
    <source>
        <strain evidence="2">Expedition CK06-06</strain>
    </source>
</reference>
<evidence type="ECO:0000259" key="1">
    <source>
        <dbReference type="Pfam" id="PF07364"/>
    </source>
</evidence>
<dbReference type="InterPro" id="IPR015995">
    <property type="entry name" value="MlrC_N"/>
</dbReference>
<dbReference type="Pfam" id="PF07364">
    <property type="entry name" value="DUF1485"/>
    <property type="match status" value="1"/>
</dbReference>
<dbReference type="AlphaFoldDB" id="X1FGQ5"/>